<dbReference type="PROSITE" id="PS51898">
    <property type="entry name" value="TYR_RECOMBINASE"/>
    <property type="match status" value="1"/>
</dbReference>
<comment type="similarity">
    <text evidence="1">Belongs to the 'phage' integrase family.</text>
</comment>
<dbReference type="EMBL" id="CP112998">
    <property type="protein sequence ID" value="WAC11866.1"/>
    <property type="molecule type" value="Genomic_DNA"/>
</dbReference>
<dbReference type="PANTHER" id="PTHR30349">
    <property type="entry name" value="PHAGE INTEGRASE-RELATED"/>
    <property type="match status" value="1"/>
</dbReference>
<dbReference type="InterPro" id="IPR050090">
    <property type="entry name" value="Tyrosine_recombinase_XerCD"/>
</dbReference>
<name>A0A9E8SLJ6_9BACT</name>
<proteinExistence type="inferred from homology"/>
<dbReference type="GO" id="GO:0003677">
    <property type="term" value="F:DNA binding"/>
    <property type="evidence" value="ECO:0007669"/>
    <property type="project" value="UniProtKB-UniRule"/>
</dbReference>
<dbReference type="PANTHER" id="PTHR30349:SF64">
    <property type="entry name" value="PROPHAGE INTEGRASE INTD-RELATED"/>
    <property type="match status" value="1"/>
</dbReference>
<dbReference type="GO" id="GO:0015074">
    <property type="term" value="P:DNA integration"/>
    <property type="evidence" value="ECO:0007669"/>
    <property type="project" value="UniProtKB-KW"/>
</dbReference>
<dbReference type="InterPro" id="IPR025269">
    <property type="entry name" value="SAM-like_dom"/>
</dbReference>
<keyword evidence="4" id="KW-0233">DNA recombination</keyword>
<reference evidence="8" key="1">
    <citation type="submission" date="2022-11" db="EMBL/GenBank/DDBJ databases">
        <title>Dyadobacter pollutisoli sp. nov., isolated from plastic dumped soil.</title>
        <authorList>
            <person name="Kim J.M."/>
            <person name="Kim K.R."/>
            <person name="Lee J.K."/>
            <person name="Hao L."/>
            <person name="Jeon C.O."/>
        </authorList>
    </citation>
    <scope>NUCLEOTIDE SEQUENCE</scope>
    <source>
        <strain evidence="8">U1</strain>
    </source>
</reference>
<evidence type="ECO:0000256" key="1">
    <source>
        <dbReference type="ARBA" id="ARBA00008857"/>
    </source>
</evidence>
<dbReference type="SUPFAM" id="SSF56349">
    <property type="entry name" value="DNA breaking-rejoining enzymes"/>
    <property type="match status" value="1"/>
</dbReference>
<dbReference type="Pfam" id="PF13102">
    <property type="entry name" value="Phage_int_SAM_5"/>
    <property type="match status" value="1"/>
</dbReference>
<dbReference type="InterPro" id="IPR035386">
    <property type="entry name" value="Arm-DNA-bind_5"/>
</dbReference>
<keyword evidence="9" id="KW-1185">Reference proteome</keyword>
<evidence type="ECO:0000256" key="2">
    <source>
        <dbReference type="ARBA" id="ARBA00022908"/>
    </source>
</evidence>
<sequence length="401" mass="45555">MASVTVVLRKTPNSDDKHNLYLRIIKDRKISQTSLGHSIPLSDWDDEKRIVKKSHRNSAWLNNLIASRVSEATDKLLEMEKNKTDSSARVIKNAVLASKDGIFFKQAQIYIDQLKATGKFNQRSADEPRINKFKKFLKNADINFSEISPGLLKKFKAYLIGTFKMTERTAVNHLVVIRTIYNRAVADGVTDKKNYPFGKGKVVIKFPDSAKIGLTADEVKVLEELDLPSGENHARNLWLVSFYFAGMRVSDVLRLEWSDFQNGRLYYAMGKNLKAGSLKVPDRVAEILKQYPQGSNAHDLVFPDLAKMPDLSKSYEVQSYIKTRVHSCNDYLKNIAKKLSLSKPLTMHIARHTFAQISADRIPANILQRLYRHSDIKTTMGYQSNFINKTTDDALDAVINL</sequence>
<keyword evidence="3 5" id="KW-0238">DNA-binding</keyword>
<dbReference type="InterPro" id="IPR013762">
    <property type="entry name" value="Integrase-like_cat_sf"/>
</dbReference>
<dbReference type="Gene3D" id="1.10.443.10">
    <property type="entry name" value="Intergrase catalytic core"/>
    <property type="match status" value="1"/>
</dbReference>
<evidence type="ECO:0000256" key="3">
    <source>
        <dbReference type="ARBA" id="ARBA00023125"/>
    </source>
</evidence>
<dbReference type="Gene3D" id="1.10.150.130">
    <property type="match status" value="1"/>
</dbReference>
<dbReference type="GO" id="GO:0006310">
    <property type="term" value="P:DNA recombination"/>
    <property type="evidence" value="ECO:0007669"/>
    <property type="project" value="UniProtKB-KW"/>
</dbReference>
<dbReference type="RefSeq" id="WP_244822266.1">
    <property type="nucleotide sequence ID" value="NZ_CP112998.1"/>
</dbReference>
<dbReference type="InterPro" id="IPR044068">
    <property type="entry name" value="CB"/>
</dbReference>
<feature type="domain" description="Tyr recombinase" evidence="6">
    <location>
        <begin position="209"/>
        <end position="396"/>
    </location>
</feature>
<dbReference type="AlphaFoldDB" id="A0A9E8SLJ6"/>
<accession>A0A9E8SLJ6</accession>
<dbReference type="InterPro" id="IPR010998">
    <property type="entry name" value="Integrase_recombinase_N"/>
</dbReference>
<gene>
    <name evidence="8" type="ORF">ON006_29565</name>
</gene>
<dbReference type="Pfam" id="PF00589">
    <property type="entry name" value="Phage_integrase"/>
    <property type="match status" value="1"/>
</dbReference>
<dbReference type="Proteomes" id="UP001164653">
    <property type="component" value="Chromosome"/>
</dbReference>
<evidence type="ECO:0000256" key="5">
    <source>
        <dbReference type="PROSITE-ProRule" id="PRU01248"/>
    </source>
</evidence>
<dbReference type="KEGG" id="dpf:ON006_29565"/>
<dbReference type="PROSITE" id="PS51900">
    <property type="entry name" value="CB"/>
    <property type="match status" value="1"/>
</dbReference>
<protein>
    <submittedName>
        <fullName evidence="8">Site-specific integrase</fullName>
    </submittedName>
</protein>
<evidence type="ECO:0000313" key="8">
    <source>
        <dbReference type="EMBL" id="WAC11866.1"/>
    </source>
</evidence>
<dbReference type="InterPro" id="IPR011010">
    <property type="entry name" value="DNA_brk_join_enz"/>
</dbReference>
<evidence type="ECO:0000259" key="7">
    <source>
        <dbReference type="PROSITE" id="PS51900"/>
    </source>
</evidence>
<dbReference type="InterPro" id="IPR002104">
    <property type="entry name" value="Integrase_catalytic"/>
</dbReference>
<evidence type="ECO:0000259" key="6">
    <source>
        <dbReference type="PROSITE" id="PS51898"/>
    </source>
</evidence>
<dbReference type="Pfam" id="PF17293">
    <property type="entry name" value="Arm-DNA-bind_5"/>
    <property type="match status" value="1"/>
</dbReference>
<feature type="domain" description="Core-binding (CB)" evidence="7">
    <location>
        <begin position="101"/>
        <end position="185"/>
    </location>
</feature>
<evidence type="ECO:0000313" key="9">
    <source>
        <dbReference type="Proteomes" id="UP001164653"/>
    </source>
</evidence>
<organism evidence="8 9">
    <name type="scientific">Dyadobacter pollutisoli</name>
    <dbReference type="NCBI Taxonomy" id="2910158"/>
    <lineage>
        <taxon>Bacteria</taxon>
        <taxon>Pseudomonadati</taxon>
        <taxon>Bacteroidota</taxon>
        <taxon>Cytophagia</taxon>
        <taxon>Cytophagales</taxon>
        <taxon>Spirosomataceae</taxon>
        <taxon>Dyadobacter</taxon>
    </lineage>
</organism>
<evidence type="ECO:0000256" key="4">
    <source>
        <dbReference type="ARBA" id="ARBA00023172"/>
    </source>
</evidence>
<keyword evidence="2" id="KW-0229">DNA integration</keyword>